<protein>
    <recommendedName>
        <fullName evidence="3">Photosystem II 5 kDa protein</fullName>
    </recommendedName>
</protein>
<dbReference type="AlphaFoldDB" id="A0A8X8CQR4"/>
<organism evidence="1 2">
    <name type="scientific">Populus tomentosa</name>
    <name type="common">Chinese white poplar</name>
    <dbReference type="NCBI Taxonomy" id="118781"/>
    <lineage>
        <taxon>Eukaryota</taxon>
        <taxon>Viridiplantae</taxon>
        <taxon>Streptophyta</taxon>
        <taxon>Embryophyta</taxon>
        <taxon>Tracheophyta</taxon>
        <taxon>Spermatophyta</taxon>
        <taxon>Magnoliopsida</taxon>
        <taxon>eudicotyledons</taxon>
        <taxon>Gunneridae</taxon>
        <taxon>Pentapetalae</taxon>
        <taxon>rosids</taxon>
        <taxon>fabids</taxon>
        <taxon>Malpighiales</taxon>
        <taxon>Salicaceae</taxon>
        <taxon>Saliceae</taxon>
        <taxon>Populus</taxon>
    </lineage>
</organism>
<accession>A0A8X8CQR4</accession>
<dbReference type="OrthoDB" id="1688044at2759"/>
<comment type="caution">
    <text evidence="1">The sequence shown here is derived from an EMBL/GenBank/DDBJ whole genome shotgun (WGS) entry which is preliminary data.</text>
</comment>
<name>A0A8X8CQR4_POPTO</name>
<evidence type="ECO:0000313" key="1">
    <source>
        <dbReference type="EMBL" id="KAG6762319.1"/>
    </source>
</evidence>
<proteinExistence type="predicted"/>
<evidence type="ECO:0000313" key="2">
    <source>
        <dbReference type="Proteomes" id="UP000886885"/>
    </source>
</evidence>
<keyword evidence="2" id="KW-1185">Reference proteome</keyword>
<dbReference type="Proteomes" id="UP000886885">
    <property type="component" value="Chromosome 9A"/>
</dbReference>
<dbReference type="PANTHER" id="PTHR34940">
    <property type="entry name" value="PHOTOSYSTEM II 5 KDA PROTEIN, CHLOROPLASTIC"/>
    <property type="match status" value="1"/>
</dbReference>
<dbReference type="PANTHER" id="PTHR34940:SF4">
    <property type="entry name" value="OS02G0581100 PROTEIN"/>
    <property type="match status" value="1"/>
</dbReference>
<dbReference type="EMBL" id="JAAWWB010000017">
    <property type="protein sequence ID" value="KAG6762319.1"/>
    <property type="molecule type" value="Genomic_DNA"/>
</dbReference>
<reference evidence="1" key="1">
    <citation type="journal article" date="2020" name="bioRxiv">
        <title>Hybrid origin of Populus tomentosa Carr. identified through genome sequencing and phylogenomic analysis.</title>
        <authorList>
            <person name="An X."/>
            <person name="Gao K."/>
            <person name="Chen Z."/>
            <person name="Li J."/>
            <person name="Yang X."/>
            <person name="Yang X."/>
            <person name="Zhou J."/>
            <person name="Guo T."/>
            <person name="Zhao T."/>
            <person name="Huang S."/>
            <person name="Miao D."/>
            <person name="Khan W.U."/>
            <person name="Rao P."/>
            <person name="Ye M."/>
            <person name="Lei B."/>
            <person name="Liao W."/>
            <person name="Wang J."/>
            <person name="Ji L."/>
            <person name="Li Y."/>
            <person name="Guo B."/>
            <person name="Mustafa N.S."/>
            <person name="Li S."/>
            <person name="Yun Q."/>
            <person name="Keller S.R."/>
            <person name="Mao J."/>
            <person name="Zhang R."/>
            <person name="Strauss S.H."/>
        </authorList>
    </citation>
    <scope>NUCLEOTIDE SEQUENCE</scope>
    <source>
        <strain evidence="1">GM15</strain>
        <tissue evidence="1">Leaf</tissue>
    </source>
</reference>
<evidence type="ECO:0008006" key="3">
    <source>
        <dbReference type="Google" id="ProtNLM"/>
    </source>
</evidence>
<dbReference type="InterPro" id="IPR040296">
    <property type="entry name" value="PSBT"/>
</dbReference>
<gene>
    <name evidence="1" type="ORF">POTOM_032812</name>
</gene>
<sequence length="137" mass="14854">MASMTMTASFLTGSAMAKQPSTTPRRGLIVAKASRATEGVNVEMKNREESSGGRRDLMFAAAAAAACSIARVAIADEEPRRGTPEAKKKYAPICVTMPTALKCWSWLAASTLADRTARVFLEFRHGTRLLWLLSSME</sequence>